<keyword evidence="16 24" id="KW-0443">Lipid metabolism</keyword>
<evidence type="ECO:0000256" key="10">
    <source>
        <dbReference type="ARBA" id="ARBA00022723"/>
    </source>
</evidence>
<dbReference type="eggNOG" id="COG0818">
    <property type="taxonomic scope" value="Bacteria"/>
</dbReference>
<evidence type="ECO:0000256" key="4">
    <source>
        <dbReference type="ARBA" id="ARBA00017575"/>
    </source>
</evidence>
<evidence type="ECO:0000256" key="23">
    <source>
        <dbReference type="PIRSR" id="PIRSR600829-4"/>
    </source>
</evidence>
<evidence type="ECO:0000256" key="2">
    <source>
        <dbReference type="ARBA" id="ARBA00005967"/>
    </source>
</evidence>
<comment type="similarity">
    <text evidence="2 24">Belongs to the bacterial diacylglycerol kinase family.</text>
</comment>
<evidence type="ECO:0000256" key="5">
    <source>
        <dbReference type="ARBA" id="ARBA00022475"/>
    </source>
</evidence>
<dbReference type="InterPro" id="IPR036945">
    <property type="entry name" value="DAGK_sf"/>
</dbReference>
<evidence type="ECO:0000256" key="11">
    <source>
        <dbReference type="ARBA" id="ARBA00022741"/>
    </source>
</evidence>
<dbReference type="GO" id="GO:0004143">
    <property type="term" value="F:ATP-dependent diacylglycerol kinase activity"/>
    <property type="evidence" value="ECO:0007669"/>
    <property type="project" value="UniProtKB-EC"/>
</dbReference>
<dbReference type="STRING" id="298386.PBPRB0246"/>
<feature type="binding site" evidence="23">
    <location>
        <position position="52"/>
    </location>
    <ligand>
        <name>a divalent metal cation</name>
        <dbReference type="ChEBI" id="CHEBI:60240"/>
    </ligand>
</feature>
<feature type="binding site" evidence="21">
    <location>
        <begin position="54"/>
        <end position="58"/>
    </location>
    <ligand>
        <name>substrate</name>
    </ligand>
</feature>
<feature type="active site" description="Proton acceptor" evidence="20">
    <location>
        <position position="93"/>
    </location>
</feature>
<dbReference type="Proteomes" id="UP000000593">
    <property type="component" value="Chromosome 2"/>
</dbReference>
<evidence type="ECO:0000256" key="15">
    <source>
        <dbReference type="ARBA" id="ARBA00022989"/>
    </source>
</evidence>
<evidence type="ECO:0000256" key="24">
    <source>
        <dbReference type="RuleBase" id="RU363065"/>
    </source>
</evidence>
<evidence type="ECO:0000256" key="9">
    <source>
        <dbReference type="ARBA" id="ARBA00022692"/>
    </source>
</evidence>
<comment type="cofactor">
    <cofactor evidence="23">
        <name>Mg(2+)</name>
        <dbReference type="ChEBI" id="CHEBI:18420"/>
    </cofactor>
    <text evidence="23">Mn(2+), Zn(2+), Cd(2+) and Co(2+) support activity to lesser extents.</text>
</comment>
<reference evidence="26" key="1">
    <citation type="journal article" date="2005" name="Science">
        <title>Life at depth: Photobacterium profundum genome sequence and expression analysis.</title>
        <authorList>
            <person name="Vezzi A."/>
            <person name="Campanaro S."/>
            <person name="D'Angelo M."/>
            <person name="Simonato F."/>
            <person name="Vitulo N."/>
            <person name="Lauro F.M."/>
            <person name="Cestaro A."/>
            <person name="Malacrida G."/>
            <person name="Simionati B."/>
            <person name="Cannata N."/>
            <person name="Romualdi C."/>
            <person name="Bartlett D.H."/>
            <person name="Valle G."/>
        </authorList>
    </citation>
    <scope>NUCLEOTIDE SEQUENCE [LARGE SCALE GENOMIC DNA]</scope>
    <source>
        <strain evidence="26">ATCC BAA-1253 / SS9</strain>
    </source>
</reference>
<evidence type="ECO:0000256" key="14">
    <source>
        <dbReference type="ARBA" id="ARBA00022842"/>
    </source>
</evidence>
<dbReference type="EMBL" id="CR378675">
    <property type="protein sequence ID" value="CAG22119.1"/>
    <property type="molecule type" value="Genomic_DNA"/>
</dbReference>
<dbReference type="GO" id="GO:0005886">
    <property type="term" value="C:plasma membrane"/>
    <property type="evidence" value="ECO:0007669"/>
    <property type="project" value="UniProtKB-SubCell"/>
</dbReference>
<dbReference type="GO" id="GO:0006654">
    <property type="term" value="P:phosphatidic acid biosynthetic process"/>
    <property type="evidence" value="ECO:0007669"/>
    <property type="project" value="InterPro"/>
</dbReference>
<feature type="binding site" evidence="22">
    <location>
        <begin position="109"/>
        <end position="111"/>
    </location>
    <ligand>
        <name>ATP</name>
        <dbReference type="ChEBI" id="CHEBI:30616"/>
    </ligand>
</feature>
<proteinExistence type="inferred from homology"/>
<dbReference type="PROSITE" id="PS01069">
    <property type="entry name" value="DAGK_PROKAR"/>
    <property type="match status" value="1"/>
</dbReference>
<keyword evidence="8 24" id="KW-0808">Transferase</keyword>
<keyword evidence="26" id="KW-1185">Reference proteome</keyword>
<keyword evidence="13 22" id="KW-0067">ATP-binding</keyword>
<evidence type="ECO:0000256" key="6">
    <source>
        <dbReference type="ARBA" id="ARBA00022516"/>
    </source>
</evidence>
<keyword evidence="9 24" id="KW-0812">Transmembrane</keyword>
<dbReference type="PANTHER" id="PTHR34299:SF1">
    <property type="entry name" value="DIACYLGLYCEROL KINASE"/>
    <property type="match status" value="1"/>
</dbReference>
<feature type="binding site" evidence="22">
    <location>
        <position position="33"/>
    </location>
    <ligand>
        <name>ATP</name>
        <dbReference type="ChEBI" id="CHEBI:30616"/>
    </ligand>
</feature>
<comment type="function">
    <text evidence="24">Catalyzes the ATP-dependent phosphorylation of sn-l,2-diacylglycerol (DAG) to phosphatidic acid. Involved in the recycling of diacylglycerol produced as a by-product during membrane-derived oligosaccharide (MDO) biosynthesis.</text>
</comment>
<dbReference type="GO" id="GO:0046872">
    <property type="term" value="F:metal ion binding"/>
    <property type="evidence" value="ECO:0007669"/>
    <property type="project" value="UniProtKB-KW"/>
</dbReference>
<dbReference type="GO" id="GO:0005524">
    <property type="term" value="F:ATP binding"/>
    <property type="evidence" value="ECO:0007669"/>
    <property type="project" value="UniProtKB-KW"/>
</dbReference>
<dbReference type="Pfam" id="PF01219">
    <property type="entry name" value="DAGK_prokar"/>
    <property type="match status" value="1"/>
</dbReference>
<evidence type="ECO:0000256" key="3">
    <source>
        <dbReference type="ARBA" id="ARBA00012133"/>
    </source>
</evidence>
<keyword evidence="11 22" id="KW-0547">Nucleotide-binding</keyword>
<feature type="transmembrane region" description="Helical" evidence="24">
    <location>
        <begin position="59"/>
        <end position="75"/>
    </location>
</feature>
<feature type="binding site" evidence="22">
    <location>
        <begin position="118"/>
        <end position="119"/>
    </location>
    <ligand>
        <name>ATP</name>
        <dbReference type="ChEBI" id="CHEBI:30616"/>
    </ligand>
</feature>
<feature type="binding site" evidence="21">
    <location>
        <position position="122"/>
    </location>
    <ligand>
        <name>substrate</name>
    </ligand>
</feature>
<evidence type="ECO:0000256" key="22">
    <source>
        <dbReference type="PIRSR" id="PIRSR600829-3"/>
    </source>
</evidence>
<keyword evidence="19 24" id="KW-1208">Phospholipid metabolism</keyword>
<keyword evidence="5" id="KW-1003">Cell membrane</keyword>
<evidence type="ECO:0000313" key="25">
    <source>
        <dbReference type="EMBL" id="CAG22119.1"/>
    </source>
</evidence>
<evidence type="ECO:0000256" key="12">
    <source>
        <dbReference type="ARBA" id="ARBA00022777"/>
    </source>
</evidence>
<evidence type="ECO:0000256" key="7">
    <source>
        <dbReference type="ARBA" id="ARBA00022519"/>
    </source>
</evidence>
<feature type="transmembrane region" description="Helical" evidence="24">
    <location>
        <begin position="81"/>
        <end position="99"/>
    </location>
</feature>
<organism evidence="25 26">
    <name type="scientific">Photobacterium profundum (strain SS9)</name>
    <dbReference type="NCBI Taxonomy" id="298386"/>
    <lineage>
        <taxon>Bacteria</taxon>
        <taxon>Pseudomonadati</taxon>
        <taxon>Pseudomonadota</taxon>
        <taxon>Gammaproteobacteria</taxon>
        <taxon>Vibrionales</taxon>
        <taxon>Vibrionaceae</taxon>
        <taxon>Photobacterium</taxon>
    </lineage>
</organism>
<keyword evidence="17 24" id="KW-0472">Membrane</keyword>
<dbReference type="InterPro" id="IPR000829">
    <property type="entry name" value="DAGK"/>
</dbReference>
<keyword evidence="14 23" id="KW-0460">Magnesium</keyword>
<keyword evidence="7 24" id="KW-0997">Cell inner membrane</keyword>
<keyword evidence="18" id="KW-0594">Phospholipid biosynthesis</keyword>
<dbReference type="KEGG" id="ppr:PBPRB0246"/>
<evidence type="ECO:0000256" key="17">
    <source>
        <dbReference type="ARBA" id="ARBA00023136"/>
    </source>
</evidence>
<evidence type="ECO:0000256" key="18">
    <source>
        <dbReference type="ARBA" id="ARBA00023209"/>
    </source>
</evidence>
<feature type="binding site" evidence="22">
    <location>
        <position position="40"/>
    </location>
    <ligand>
        <name>ATP</name>
        <dbReference type="ChEBI" id="CHEBI:30616"/>
    </ligand>
</feature>
<keyword evidence="10 23" id="KW-0479">Metal-binding</keyword>
<evidence type="ECO:0000256" key="8">
    <source>
        <dbReference type="ARBA" id="ARBA00022679"/>
    </source>
</evidence>
<dbReference type="PANTHER" id="PTHR34299">
    <property type="entry name" value="DIACYLGLYCEROL KINASE"/>
    <property type="match status" value="1"/>
</dbReference>
<comment type="catalytic activity">
    <reaction evidence="24">
        <text>a 1,2-diacyl-sn-glycerol + ATP = a 1,2-diacyl-sn-glycero-3-phosphate + ADP + H(+)</text>
        <dbReference type="Rhea" id="RHEA:10272"/>
        <dbReference type="ChEBI" id="CHEBI:15378"/>
        <dbReference type="ChEBI" id="CHEBI:17815"/>
        <dbReference type="ChEBI" id="CHEBI:30616"/>
        <dbReference type="ChEBI" id="CHEBI:58608"/>
        <dbReference type="ChEBI" id="CHEBI:456216"/>
        <dbReference type="EC" id="2.7.1.107"/>
    </reaction>
</comment>
<evidence type="ECO:0000313" key="26">
    <source>
        <dbReference type="Proteomes" id="UP000000593"/>
    </source>
</evidence>
<dbReference type="HOGENOM" id="CLU_112343_3_0_6"/>
<dbReference type="EC" id="2.7.1.107" evidence="3 24"/>
<feature type="binding site" evidence="23">
    <location>
        <position position="100"/>
    </location>
    <ligand>
        <name>a divalent metal cation</name>
        <dbReference type="ChEBI" id="CHEBI:60240"/>
    </ligand>
</feature>
<accession>Q6LL95</accession>
<gene>
    <name evidence="25" type="primary">HD1253</name>
    <name evidence="25" type="ordered locus">PBPRB0246</name>
</gene>
<comment type="subcellular location">
    <subcellularLocation>
        <location evidence="1 24">Cell inner membrane</location>
        <topology evidence="1 24">Multi-pass membrane protein</topology>
    </subcellularLocation>
</comment>
<keyword evidence="15 24" id="KW-1133">Transmembrane helix</keyword>
<sequence>MLVGFNEHLYHYRLVLFIIESVIMKPGATGIKRVIDAAGYSVQGLKAAWINEAAFRQELVLLVVLTVVTFFLPVTKFEQLAMVASMFLVLIVELINSAIEAVVDRIGSEHHELSGRAKDIGSAAVFVSMCFVAITWLVILL</sequence>
<feature type="binding site" evidence="22">
    <location>
        <position position="52"/>
    </location>
    <ligand>
        <name>ATP</name>
        <dbReference type="ChEBI" id="CHEBI:30616"/>
    </ligand>
</feature>
<evidence type="ECO:0000256" key="1">
    <source>
        <dbReference type="ARBA" id="ARBA00004429"/>
    </source>
</evidence>
<feature type="binding site" evidence="21">
    <location>
        <position position="93"/>
    </location>
    <ligand>
        <name>substrate</name>
    </ligand>
</feature>
<evidence type="ECO:0000256" key="19">
    <source>
        <dbReference type="ARBA" id="ARBA00023264"/>
    </source>
</evidence>
<evidence type="ECO:0000256" key="21">
    <source>
        <dbReference type="PIRSR" id="PIRSR600829-2"/>
    </source>
</evidence>
<evidence type="ECO:0000256" key="13">
    <source>
        <dbReference type="ARBA" id="ARBA00022840"/>
    </source>
</evidence>
<keyword evidence="12 24" id="KW-0418">Kinase</keyword>
<dbReference type="CDD" id="cd14264">
    <property type="entry name" value="DAGK_IM"/>
    <property type="match status" value="1"/>
</dbReference>
<evidence type="ECO:0000256" key="20">
    <source>
        <dbReference type="PIRSR" id="PIRSR600829-1"/>
    </source>
</evidence>
<protein>
    <recommendedName>
        <fullName evidence="4 24">Diacylglycerol kinase</fullName>
        <ecNumber evidence="3 24">2.7.1.107</ecNumber>
    </recommendedName>
</protein>
<feature type="binding site" evidence="22">
    <location>
        <position position="100"/>
    </location>
    <ligand>
        <name>ATP</name>
        <dbReference type="ChEBI" id="CHEBI:30616"/>
    </ligand>
</feature>
<feature type="transmembrane region" description="Helical" evidence="24">
    <location>
        <begin position="120"/>
        <end position="139"/>
    </location>
</feature>
<dbReference type="AlphaFoldDB" id="Q6LL95"/>
<feature type="binding site" evidence="21">
    <location>
        <position position="33"/>
    </location>
    <ligand>
        <name>substrate</name>
    </ligand>
</feature>
<dbReference type="Gene3D" id="1.10.287.3610">
    <property type="match status" value="1"/>
</dbReference>
<dbReference type="InterPro" id="IPR033718">
    <property type="entry name" value="DAGK_prok"/>
</dbReference>
<name>Q6LL95_PHOPR</name>
<evidence type="ECO:0000256" key="16">
    <source>
        <dbReference type="ARBA" id="ARBA00023098"/>
    </source>
</evidence>
<keyword evidence="6" id="KW-0444">Lipid biosynthesis</keyword>